<protein>
    <submittedName>
        <fullName evidence="1">Transporter of the ATP-binding cassette (ABC)</fullName>
    </submittedName>
</protein>
<keyword evidence="1" id="KW-0547">Nucleotide-binding</keyword>
<keyword evidence="1" id="KW-0067">ATP-binding</keyword>
<reference evidence="1" key="1">
    <citation type="submission" date="2022-07" db="EMBL/GenBank/DDBJ databases">
        <title>Phylogenomic reconstructions and comparative analyses of Kickxellomycotina fungi.</title>
        <authorList>
            <person name="Reynolds N.K."/>
            <person name="Stajich J.E."/>
            <person name="Barry K."/>
            <person name="Grigoriev I.V."/>
            <person name="Crous P."/>
            <person name="Smith M.E."/>
        </authorList>
    </citation>
    <scope>NUCLEOTIDE SEQUENCE</scope>
    <source>
        <strain evidence="1">BCRC 34780</strain>
    </source>
</reference>
<evidence type="ECO:0000313" key="2">
    <source>
        <dbReference type="Proteomes" id="UP001140087"/>
    </source>
</evidence>
<dbReference type="EMBL" id="JANBUN010000079">
    <property type="protein sequence ID" value="KAJ2807191.1"/>
    <property type="molecule type" value="Genomic_DNA"/>
</dbReference>
<gene>
    <name evidence="1" type="primary">YBT1_2</name>
    <name evidence="1" type="ORF">H4R21_000579</name>
</gene>
<organism evidence="1 2">
    <name type="scientific">Coemansia helicoidea</name>
    <dbReference type="NCBI Taxonomy" id="1286919"/>
    <lineage>
        <taxon>Eukaryota</taxon>
        <taxon>Fungi</taxon>
        <taxon>Fungi incertae sedis</taxon>
        <taxon>Zoopagomycota</taxon>
        <taxon>Kickxellomycotina</taxon>
        <taxon>Kickxellomycetes</taxon>
        <taxon>Kickxellales</taxon>
        <taxon>Kickxellaceae</taxon>
        <taxon>Coemansia</taxon>
    </lineage>
</organism>
<evidence type="ECO:0000313" key="1">
    <source>
        <dbReference type="EMBL" id="KAJ2807191.1"/>
    </source>
</evidence>
<dbReference type="Proteomes" id="UP001140087">
    <property type="component" value="Unassembled WGS sequence"/>
</dbReference>
<accession>A0ACC1LF36</accession>
<keyword evidence="2" id="KW-1185">Reference proteome</keyword>
<comment type="caution">
    <text evidence="1">The sequence shown here is derived from an EMBL/GenBank/DDBJ whole genome shotgun (WGS) entry which is preliminary data.</text>
</comment>
<proteinExistence type="predicted"/>
<sequence>MRGVSSGELTTHDNLFEALVRNTSHFAQCYSTITRFSDNIELYRQYAAIEPEALYVVDDCRLEFCDYTMRYREDLEPALDGINLTIQPGEKIGIVGRTGAGKSTLVRSLFRLVHGTDAGRILIDGQDIAEMGVGDLRPRLGIILQESAMYSGSFKRNLDPLQEHTIEDMWAALVKSGIAPKVAPPRASTGGVLDDHDSYDETYEETMVE</sequence>
<name>A0ACC1LF36_9FUNG</name>